<evidence type="ECO:0000256" key="10">
    <source>
        <dbReference type="ARBA" id="ARBA00023170"/>
    </source>
</evidence>
<feature type="transmembrane region" description="Helical" evidence="11">
    <location>
        <begin position="104"/>
        <end position="123"/>
    </location>
</feature>
<comment type="caution">
    <text evidence="12">The sequence shown here is derived from an EMBL/GenBank/DDBJ whole genome shotgun (WGS) entry which is preliminary data.</text>
</comment>
<dbReference type="InterPro" id="IPR000425">
    <property type="entry name" value="MIP"/>
</dbReference>
<evidence type="ECO:0000256" key="4">
    <source>
        <dbReference type="ARBA" id="ARBA00022692"/>
    </source>
</evidence>
<evidence type="ECO:0000256" key="6">
    <source>
        <dbReference type="ARBA" id="ARBA00022892"/>
    </source>
</evidence>
<dbReference type="Pfam" id="PF00810">
    <property type="entry name" value="ER_lumen_recept"/>
    <property type="match status" value="1"/>
</dbReference>
<evidence type="ECO:0000256" key="9">
    <source>
        <dbReference type="ARBA" id="ARBA00023136"/>
    </source>
</evidence>
<dbReference type="Pfam" id="PF00230">
    <property type="entry name" value="MIP"/>
    <property type="match status" value="1"/>
</dbReference>
<keyword evidence="8 11" id="KW-1133">Transmembrane helix</keyword>
<evidence type="ECO:0000256" key="2">
    <source>
        <dbReference type="ARBA" id="ARBA00010120"/>
    </source>
</evidence>
<feature type="transmembrane region" description="Helical" evidence="11">
    <location>
        <begin position="24"/>
        <end position="42"/>
    </location>
</feature>
<keyword evidence="3" id="KW-0813">Transport</keyword>
<feature type="transmembrane region" description="Helical" evidence="11">
    <location>
        <begin position="454"/>
        <end position="475"/>
    </location>
</feature>
<reference evidence="12 13" key="1">
    <citation type="journal article" date="2021" name="Hortic Res">
        <title>The domestication of Cucurbita argyrosperma as revealed by the genome of its wild relative.</title>
        <authorList>
            <person name="Barrera-Redondo J."/>
            <person name="Sanchez-de la Vega G."/>
            <person name="Aguirre-Liguori J.A."/>
            <person name="Castellanos-Morales G."/>
            <person name="Gutierrez-Guerrero Y.T."/>
            <person name="Aguirre-Dugua X."/>
            <person name="Aguirre-Planter E."/>
            <person name="Tenaillon M.I."/>
            <person name="Lira-Saade R."/>
            <person name="Eguiarte L.E."/>
        </authorList>
    </citation>
    <scope>NUCLEOTIDE SEQUENCE [LARGE SCALE GENOMIC DNA]</scope>
    <source>
        <strain evidence="12">JBR-2021</strain>
    </source>
</reference>
<comment type="subcellular location">
    <subcellularLocation>
        <location evidence="1">Endoplasmic reticulum membrane</location>
        <topology evidence="1">Multi-pass membrane protein</topology>
    </subcellularLocation>
</comment>
<dbReference type="EMBL" id="JAGKQH010000020">
    <property type="protein sequence ID" value="KAG6571043.1"/>
    <property type="molecule type" value="Genomic_DNA"/>
</dbReference>
<feature type="transmembrane region" description="Helical" evidence="11">
    <location>
        <begin position="364"/>
        <end position="396"/>
    </location>
</feature>
<proteinExistence type="inferred from homology"/>
<feature type="transmembrane region" description="Helical" evidence="11">
    <location>
        <begin position="332"/>
        <end position="352"/>
    </location>
</feature>
<feature type="non-terminal residue" evidence="12">
    <location>
        <position position="1"/>
    </location>
</feature>
<dbReference type="GO" id="GO:0015267">
    <property type="term" value="F:channel activity"/>
    <property type="evidence" value="ECO:0007669"/>
    <property type="project" value="InterPro"/>
</dbReference>
<evidence type="ECO:0000256" key="8">
    <source>
        <dbReference type="ARBA" id="ARBA00022989"/>
    </source>
</evidence>
<gene>
    <name evidence="12" type="primary">KdelR</name>
    <name evidence="12" type="ORF">SDJN03_29958</name>
</gene>
<evidence type="ECO:0000313" key="13">
    <source>
        <dbReference type="Proteomes" id="UP000685013"/>
    </source>
</evidence>
<dbReference type="GO" id="GO:0005789">
    <property type="term" value="C:endoplasmic reticulum membrane"/>
    <property type="evidence" value="ECO:0007669"/>
    <property type="project" value="UniProtKB-SubCell"/>
</dbReference>
<dbReference type="Proteomes" id="UP000685013">
    <property type="component" value="Chromosome 20"/>
</dbReference>
<evidence type="ECO:0000256" key="11">
    <source>
        <dbReference type="SAM" id="Phobius"/>
    </source>
</evidence>
<evidence type="ECO:0000313" key="12">
    <source>
        <dbReference type="EMBL" id="KAG6571043.1"/>
    </source>
</evidence>
<feature type="transmembrane region" description="Helical" evidence="11">
    <location>
        <begin position="164"/>
        <end position="181"/>
    </location>
</feature>
<evidence type="ECO:0000256" key="3">
    <source>
        <dbReference type="ARBA" id="ARBA00022448"/>
    </source>
</evidence>
<dbReference type="PANTHER" id="PTHR47002">
    <property type="entry name" value="AQUAPORIN-LIKE"/>
    <property type="match status" value="1"/>
</dbReference>
<dbReference type="AlphaFoldDB" id="A0AAV6LUW3"/>
<protein>
    <submittedName>
        <fullName evidence="12">ER lumen protein-retaining receptor</fullName>
    </submittedName>
</protein>
<accession>A0AAV6LUW3</accession>
<keyword evidence="9 11" id="KW-0472">Membrane</keyword>
<dbReference type="GO" id="GO:0016192">
    <property type="term" value="P:vesicle-mediated transport"/>
    <property type="evidence" value="ECO:0007669"/>
    <property type="project" value="UniProtKB-KW"/>
</dbReference>
<keyword evidence="6" id="KW-0931">ER-Golgi transport</keyword>
<evidence type="ECO:0000256" key="1">
    <source>
        <dbReference type="ARBA" id="ARBA00004477"/>
    </source>
</evidence>
<sequence>MRPARNPIHIVSVWVQRQPPKVKAFLAVVLGIVALMVLRFIVHDHDNLFVGAEAVHSIGILVLIFKLTKERTCAGISLKSQELTAIFLAVRLYCSFVMEYDIHTLLDLATLATTLWVIYMIRFKLKSSYMEDKDNFALYFVIAPCAVLALLIHPSTSHYFVNRVFWAFCVYLEAVSVLPQLRVMQNTKIVEPFTAHYVFALGIARFLSCAHWVLQVLDSRGHLLVALGHGLWPSMVLISEIVQTFILADFCYYYVKSVLGGQLVLRLPSGVEPTGVGWMPSMAATGPAEEEGLALPVDDGGGSSGGDHASFLSTFLLYIGAHELFSPQMWKAAMTEFVATALLVFCLTTSIVSCLKSNESDPKLLIPIAVFIILFLFLLVTFPLSGGFLSPIFAFIAALRGVITFTRAAVYILAQCLGSIIAFLLIKDAMSPDVAEKYSLGGCTIHGTGDTPGIGIATALVLEFACTFVVLYVGVTVVLDQKMSERLGLPMVCGMIAGSSAVAVFVSTTITGRAGYGGVGLNPARCLGPAVLRGGRLWEGHWVFWVGPFAACVAYYGFSVNLPTAPLVGAKGDIGILKMAGSCWRWRRRRRLEEKLGQNV</sequence>
<dbReference type="GO" id="GO:0006621">
    <property type="term" value="P:protein retention in ER lumen"/>
    <property type="evidence" value="ECO:0007669"/>
    <property type="project" value="InterPro"/>
</dbReference>
<comment type="similarity">
    <text evidence="2">Belongs to the ERD2 family.</text>
</comment>
<dbReference type="GO" id="GO:0046923">
    <property type="term" value="F:ER retention sequence binding"/>
    <property type="evidence" value="ECO:0007669"/>
    <property type="project" value="InterPro"/>
</dbReference>
<dbReference type="GO" id="GO:0015031">
    <property type="term" value="P:protein transport"/>
    <property type="evidence" value="ECO:0007669"/>
    <property type="project" value="UniProtKB-KW"/>
</dbReference>
<feature type="transmembrane region" description="Helical" evidence="11">
    <location>
        <begin position="234"/>
        <end position="255"/>
    </location>
</feature>
<evidence type="ECO:0000256" key="7">
    <source>
        <dbReference type="ARBA" id="ARBA00022927"/>
    </source>
</evidence>
<keyword evidence="5" id="KW-0256">Endoplasmic reticulum</keyword>
<organism evidence="12 13">
    <name type="scientific">Cucurbita argyrosperma subsp. sororia</name>
    <dbReference type="NCBI Taxonomy" id="37648"/>
    <lineage>
        <taxon>Eukaryota</taxon>
        <taxon>Viridiplantae</taxon>
        <taxon>Streptophyta</taxon>
        <taxon>Embryophyta</taxon>
        <taxon>Tracheophyta</taxon>
        <taxon>Spermatophyta</taxon>
        <taxon>Magnoliopsida</taxon>
        <taxon>eudicotyledons</taxon>
        <taxon>Gunneridae</taxon>
        <taxon>Pentapetalae</taxon>
        <taxon>rosids</taxon>
        <taxon>fabids</taxon>
        <taxon>Cucurbitales</taxon>
        <taxon>Cucurbitaceae</taxon>
        <taxon>Cucurbiteae</taxon>
        <taxon>Cucurbita</taxon>
    </lineage>
</organism>
<evidence type="ECO:0000256" key="5">
    <source>
        <dbReference type="ARBA" id="ARBA00022824"/>
    </source>
</evidence>
<name>A0AAV6LUW3_9ROSI</name>
<keyword evidence="13" id="KW-1185">Reference proteome</keyword>
<dbReference type="PANTHER" id="PTHR47002:SF6">
    <property type="entry name" value="X INTRINSIC PROTEIN"/>
    <property type="match status" value="1"/>
</dbReference>
<keyword evidence="7" id="KW-0653">Protein transport</keyword>
<dbReference type="InterPro" id="IPR000133">
    <property type="entry name" value="ER_ret_rcpt"/>
</dbReference>
<feature type="transmembrane region" description="Helical" evidence="11">
    <location>
        <begin position="542"/>
        <end position="562"/>
    </location>
</feature>
<keyword evidence="10 12" id="KW-0675">Receptor</keyword>
<feature type="transmembrane region" description="Helical" evidence="11">
    <location>
        <begin position="135"/>
        <end position="152"/>
    </location>
</feature>
<feature type="transmembrane region" description="Helical" evidence="11">
    <location>
        <begin position="408"/>
        <end position="426"/>
    </location>
</feature>
<feature type="transmembrane region" description="Helical" evidence="11">
    <location>
        <begin position="487"/>
        <end position="506"/>
    </location>
</feature>
<keyword evidence="4 11" id="KW-0812">Transmembrane</keyword>
<feature type="transmembrane region" description="Helical" evidence="11">
    <location>
        <begin position="193"/>
        <end position="214"/>
    </location>
</feature>